<dbReference type="RefSeq" id="WP_304104451.1">
    <property type="nucleotide sequence ID" value="NZ_DRGY01000132.1"/>
</dbReference>
<name>A0A831R7N8_9GAMM</name>
<reference evidence="2" key="1">
    <citation type="journal article" date="2020" name="mSystems">
        <title>Genome- and Community-Level Interaction Insights into Carbon Utilization and Element Cycling Functions of Hydrothermarchaeota in Hydrothermal Sediment.</title>
        <authorList>
            <person name="Zhou Z."/>
            <person name="Liu Y."/>
            <person name="Xu W."/>
            <person name="Pan J."/>
            <person name="Luo Z.H."/>
            <person name="Li M."/>
        </authorList>
    </citation>
    <scope>NUCLEOTIDE SEQUENCE [LARGE SCALE GENOMIC DNA]</scope>
    <source>
        <strain evidence="2">HyVt-357</strain>
    </source>
</reference>
<feature type="region of interest" description="Disordered" evidence="1">
    <location>
        <begin position="1"/>
        <end position="56"/>
    </location>
</feature>
<sequence length="56" mass="5699">MNVFDFGLDPQEAVNVPHSQNTNSSSSTSATVLEAPIPGGLVGGADMRRDGAIGGR</sequence>
<organism evidence="2">
    <name type="scientific">Marinobacter antarcticus</name>
    <dbReference type="NCBI Taxonomy" id="564117"/>
    <lineage>
        <taxon>Bacteria</taxon>
        <taxon>Pseudomonadati</taxon>
        <taxon>Pseudomonadota</taxon>
        <taxon>Gammaproteobacteria</taxon>
        <taxon>Pseudomonadales</taxon>
        <taxon>Marinobacteraceae</taxon>
        <taxon>Marinobacter</taxon>
    </lineage>
</organism>
<proteinExistence type="predicted"/>
<dbReference type="EMBL" id="DRGY01000132">
    <property type="protein sequence ID" value="HEA53749.1"/>
    <property type="molecule type" value="Genomic_DNA"/>
</dbReference>
<dbReference type="AlphaFoldDB" id="A0A831R7N8"/>
<gene>
    <name evidence="2" type="ORF">ENI00_15890</name>
</gene>
<evidence type="ECO:0000313" key="2">
    <source>
        <dbReference type="EMBL" id="HEA53749.1"/>
    </source>
</evidence>
<feature type="compositionally biased region" description="Basic and acidic residues" evidence="1">
    <location>
        <begin position="46"/>
        <end position="56"/>
    </location>
</feature>
<accession>A0A831R7N8</accession>
<evidence type="ECO:0000256" key="1">
    <source>
        <dbReference type="SAM" id="MobiDB-lite"/>
    </source>
</evidence>
<protein>
    <submittedName>
        <fullName evidence="2">Uncharacterized protein</fullName>
    </submittedName>
</protein>
<feature type="compositionally biased region" description="Low complexity" evidence="1">
    <location>
        <begin position="19"/>
        <end position="29"/>
    </location>
</feature>
<comment type="caution">
    <text evidence="2">The sequence shown here is derived from an EMBL/GenBank/DDBJ whole genome shotgun (WGS) entry which is preliminary data.</text>
</comment>
<dbReference type="Proteomes" id="UP000885748">
    <property type="component" value="Unassembled WGS sequence"/>
</dbReference>